<sequence length="390" mass="42943">MRREYVELFDVDPDRVHLNHGAFGAVPRSVRAVQRTWSDRIERNPLRFMRGPVYAELVAVRARVADFVGVPDGAIALVRNVSEAFGAVVEAVGIREGDEVVVSEHGYPTVAWAVRARGATVRTVSFDLDATDEEIVAAFSAAVGERTRLVCIDDITSPTAIRLPTRAVAEAVAPVPVYVDAAHAAGTTQVDIEGSGATFWATNLHKWCYTPRGTGAFWVAADWRDRVRPAVTSWTAEEGFPASFEFPGTVDFTPFLAIPAGLDFWAEHGGLAIAERSRRMLADAAIELSARLRDLGAPEHPADWPRRTAPTMRVVELPPGWVTQDNRQQRYEQLSDQGIECPPMFFGERSLIRFAGQLYTEPEDYRRLGDALTGPADMTRLAVTTTRPSL</sequence>
<keyword evidence="3" id="KW-0032">Aminotransferase</keyword>
<proteinExistence type="predicted"/>
<accession>A0A967B494</accession>
<dbReference type="RefSeq" id="WP_166191801.1">
    <property type="nucleotide sequence ID" value="NZ_JAAOIV010000001.1"/>
</dbReference>
<dbReference type="Proteomes" id="UP000744769">
    <property type="component" value="Unassembled WGS sequence"/>
</dbReference>
<dbReference type="AlphaFoldDB" id="A0A967B494"/>
<gene>
    <name evidence="3" type="ORF">G9U51_00815</name>
</gene>
<dbReference type="Pfam" id="PF00266">
    <property type="entry name" value="Aminotran_5"/>
    <property type="match status" value="1"/>
</dbReference>
<evidence type="ECO:0000313" key="3">
    <source>
        <dbReference type="EMBL" id="NHN54326.1"/>
    </source>
</evidence>
<feature type="domain" description="Aminotransferase class V" evidence="2">
    <location>
        <begin position="56"/>
        <end position="285"/>
    </location>
</feature>
<dbReference type="Gene3D" id="3.40.640.10">
    <property type="entry name" value="Type I PLP-dependent aspartate aminotransferase-like (Major domain)"/>
    <property type="match status" value="1"/>
</dbReference>
<dbReference type="PANTHER" id="PTHR43092">
    <property type="entry name" value="L-CYSTEINE DESULFHYDRASE"/>
    <property type="match status" value="1"/>
</dbReference>
<dbReference type="InterPro" id="IPR000192">
    <property type="entry name" value="Aminotrans_V_dom"/>
</dbReference>
<dbReference type="Gene3D" id="3.90.1150.10">
    <property type="entry name" value="Aspartate Aminotransferase, domain 1"/>
    <property type="match status" value="1"/>
</dbReference>
<dbReference type="GO" id="GO:0008483">
    <property type="term" value="F:transaminase activity"/>
    <property type="evidence" value="ECO:0007669"/>
    <property type="project" value="UniProtKB-KW"/>
</dbReference>
<evidence type="ECO:0000259" key="2">
    <source>
        <dbReference type="Pfam" id="PF00266"/>
    </source>
</evidence>
<name>A0A967B494_9MICO</name>
<keyword evidence="1" id="KW-0663">Pyridoxal phosphate</keyword>
<evidence type="ECO:0000256" key="1">
    <source>
        <dbReference type="ARBA" id="ARBA00022898"/>
    </source>
</evidence>
<dbReference type="SUPFAM" id="SSF53383">
    <property type="entry name" value="PLP-dependent transferases"/>
    <property type="match status" value="1"/>
</dbReference>
<dbReference type="PANTHER" id="PTHR43092:SF2">
    <property type="entry name" value="HERCYNYLCYSTEINE SULFOXIDE LYASE"/>
    <property type="match status" value="1"/>
</dbReference>
<protein>
    <submittedName>
        <fullName evidence="3">Aminotransferase class V-fold PLP-dependent enzyme</fullName>
    </submittedName>
</protein>
<dbReference type="InterPro" id="IPR015422">
    <property type="entry name" value="PyrdxlP-dep_Trfase_small"/>
</dbReference>
<organism evidence="3 4">
    <name type="scientific">Metallococcus carri</name>
    <dbReference type="NCBI Taxonomy" id="1656884"/>
    <lineage>
        <taxon>Bacteria</taxon>
        <taxon>Bacillati</taxon>
        <taxon>Actinomycetota</taxon>
        <taxon>Actinomycetes</taxon>
        <taxon>Micrococcales</taxon>
        <taxon>Dermacoccaceae</taxon>
        <taxon>Metallococcus</taxon>
    </lineage>
</organism>
<keyword evidence="4" id="KW-1185">Reference proteome</keyword>
<reference evidence="3" key="1">
    <citation type="submission" date="2020-03" db="EMBL/GenBank/DDBJ databases">
        <title>Draft sequencing of Calidifontibacter sp. DB0510.</title>
        <authorList>
            <person name="Kim D.-U."/>
        </authorList>
    </citation>
    <scope>NUCLEOTIDE SEQUENCE</scope>
    <source>
        <strain evidence="3">DB0510</strain>
    </source>
</reference>
<evidence type="ECO:0000313" key="4">
    <source>
        <dbReference type="Proteomes" id="UP000744769"/>
    </source>
</evidence>
<dbReference type="EMBL" id="JAAOIV010000001">
    <property type="protein sequence ID" value="NHN54326.1"/>
    <property type="molecule type" value="Genomic_DNA"/>
</dbReference>
<comment type="caution">
    <text evidence="3">The sequence shown here is derived from an EMBL/GenBank/DDBJ whole genome shotgun (WGS) entry which is preliminary data.</text>
</comment>
<keyword evidence="3" id="KW-0808">Transferase</keyword>
<dbReference type="InterPro" id="IPR015424">
    <property type="entry name" value="PyrdxlP-dep_Trfase"/>
</dbReference>
<dbReference type="InterPro" id="IPR015421">
    <property type="entry name" value="PyrdxlP-dep_Trfase_major"/>
</dbReference>